<protein>
    <recommendedName>
        <fullName evidence="1">PAS domain-containing protein</fullName>
    </recommendedName>
</protein>
<dbReference type="InterPro" id="IPR013767">
    <property type="entry name" value="PAS_fold"/>
</dbReference>
<sequence>MILNAIGDGVYGLDAQGRLTFANAAAQTMMGWSEAELLDKSIHHLHHPIR</sequence>
<reference evidence="2 3" key="1">
    <citation type="submission" date="2018-04" db="EMBL/GenBank/DDBJ databases">
        <title>Thalassorhabdus spongiae gen. nov., sp. nov., isolated from a marine sponge in South-West Iceland.</title>
        <authorList>
            <person name="Knobloch S."/>
            <person name="Daussin A."/>
            <person name="Johannsson R."/>
            <person name="Marteinsson V.T."/>
        </authorList>
    </citation>
    <scope>NUCLEOTIDE SEQUENCE [LARGE SCALE GENOMIC DNA]</scope>
    <source>
        <strain evidence="2 3">Hp12</strain>
    </source>
</reference>
<gene>
    <name evidence="2" type="ORF">DC094_07955</name>
</gene>
<evidence type="ECO:0000313" key="3">
    <source>
        <dbReference type="Proteomes" id="UP000244906"/>
    </source>
</evidence>
<feature type="domain" description="PAS" evidence="1">
    <location>
        <begin position="1"/>
        <end position="50"/>
    </location>
</feature>
<dbReference type="Gene3D" id="3.30.450.20">
    <property type="entry name" value="PAS domain"/>
    <property type="match status" value="1"/>
</dbReference>
<dbReference type="AlphaFoldDB" id="A0A2V1H4E3"/>
<dbReference type="GO" id="GO:0006355">
    <property type="term" value="P:regulation of DNA-templated transcription"/>
    <property type="evidence" value="ECO:0007669"/>
    <property type="project" value="InterPro"/>
</dbReference>
<dbReference type="Pfam" id="PF00989">
    <property type="entry name" value="PAS"/>
    <property type="match status" value="1"/>
</dbReference>
<dbReference type="NCBIfam" id="TIGR00229">
    <property type="entry name" value="sensory_box"/>
    <property type="match status" value="1"/>
</dbReference>
<proteinExistence type="predicted"/>
<evidence type="ECO:0000259" key="1">
    <source>
        <dbReference type="PROSITE" id="PS50112"/>
    </source>
</evidence>
<evidence type="ECO:0000313" key="2">
    <source>
        <dbReference type="EMBL" id="PVZ70506.1"/>
    </source>
</evidence>
<dbReference type="InterPro" id="IPR035965">
    <property type="entry name" value="PAS-like_dom_sf"/>
</dbReference>
<keyword evidence="3" id="KW-1185">Reference proteome</keyword>
<dbReference type="EMBL" id="QDDL01000002">
    <property type="protein sequence ID" value="PVZ70506.1"/>
    <property type="molecule type" value="Genomic_DNA"/>
</dbReference>
<dbReference type="OrthoDB" id="9816309at2"/>
<organism evidence="2 3">
    <name type="scientific">Pelagibaculum spongiae</name>
    <dbReference type="NCBI Taxonomy" id="2080658"/>
    <lineage>
        <taxon>Bacteria</taxon>
        <taxon>Pseudomonadati</taxon>
        <taxon>Pseudomonadota</taxon>
        <taxon>Gammaproteobacteria</taxon>
        <taxon>Oceanospirillales</taxon>
        <taxon>Pelagibaculum</taxon>
    </lineage>
</organism>
<dbReference type="Proteomes" id="UP000244906">
    <property type="component" value="Unassembled WGS sequence"/>
</dbReference>
<dbReference type="InterPro" id="IPR000014">
    <property type="entry name" value="PAS"/>
</dbReference>
<dbReference type="RefSeq" id="WP_116686578.1">
    <property type="nucleotide sequence ID" value="NZ_CAWNYD010000002.1"/>
</dbReference>
<comment type="caution">
    <text evidence="2">The sequence shown here is derived from an EMBL/GenBank/DDBJ whole genome shotgun (WGS) entry which is preliminary data.</text>
</comment>
<dbReference type="CDD" id="cd00130">
    <property type="entry name" value="PAS"/>
    <property type="match status" value="1"/>
</dbReference>
<dbReference type="PROSITE" id="PS50112">
    <property type="entry name" value="PAS"/>
    <property type="match status" value="1"/>
</dbReference>
<dbReference type="SUPFAM" id="SSF55785">
    <property type="entry name" value="PYP-like sensor domain (PAS domain)"/>
    <property type="match status" value="1"/>
</dbReference>
<accession>A0A2V1H4E3</accession>
<name>A0A2V1H4E3_9GAMM</name>